<protein>
    <recommendedName>
        <fullName evidence="3">isochorismate synthase</fullName>
        <ecNumber evidence="3">5.4.4.2</ecNumber>
    </recommendedName>
    <alternativeName>
        <fullName evidence="5">Isochorismate mutase</fullName>
    </alternativeName>
</protein>
<dbReference type="OrthoDB" id="9806579at2"/>
<dbReference type="PANTHER" id="PTHR42839:SF2">
    <property type="entry name" value="ISOCHORISMATE SYNTHASE ENTC"/>
    <property type="match status" value="1"/>
</dbReference>
<dbReference type="InterPro" id="IPR004561">
    <property type="entry name" value="IsoChor_synthase"/>
</dbReference>
<comment type="catalytic activity">
    <reaction evidence="1">
        <text>chorismate = isochorismate</text>
        <dbReference type="Rhea" id="RHEA:18985"/>
        <dbReference type="ChEBI" id="CHEBI:29748"/>
        <dbReference type="ChEBI" id="CHEBI:29780"/>
        <dbReference type="EC" id="5.4.4.2"/>
    </reaction>
</comment>
<dbReference type="AlphaFoldDB" id="A0A2K8UDE1"/>
<dbReference type="EC" id="5.4.4.2" evidence="3"/>
<dbReference type="Gene3D" id="3.60.120.10">
    <property type="entry name" value="Anthranilate synthase"/>
    <property type="match status" value="1"/>
</dbReference>
<dbReference type="NCBIfam" id="TIGR00543">
    <property type="entry name" value="isochor_syn"/>
    <property type="match status" value="1"/>
</dbReference>
<dbReference type="InterPro" id="IPR015890">
    <property type="entry name" value="Chorismate_C"/>
</dbReference>
<evidence type="ECO:0000259" key="6">
    <source>
        <dbReference type="Pfam" id="PF00425"/>
    </source>
</evidence>
<dbReference type="RefSeq" id="WP_100921221.1">
    <property type="nucleotide sequence ID" value="NZ_CP020370.1"/>
</dbReference>
<dbReference type="GO" id="GO:0008909">
    <property type="term" value="F:isochorismate synthase activity"/>
    <property type="evidence" value="ECO:0007669"/>
    <property type="project" value="UniProtKB-EC"/>
</dbReference>
<keyword evidence="4" id="KW-0413">Isomerase</keyword>
<evidence type="ECO:0000313" key="8">
    <source>
        <dbReference type="Proteomes" id="UP000232638"/>
    </source>
</evidence>
<accession>A0A2K8UDE1</accession>
<feature type="domain" description="Chorismate-utilising enzyme C-terminal" evidence="6">
    <location>
        <begin position="204"/>
        <end position="459"/>
    </location>
</feature>
<proteinExistence type="inferred from homology"/>
<evidence type="ECO:0000256" key="1">
    <source>
        <dbReference type="ARBA" id="ARBA00000799"/>
    </source>
</evidence>
<evidence type="ECO:0000256" key="3">
    <source>
        <dbReference type="ARBA" id="ARBA00012824"/>
    </source>
</evidence>
<dbReference type="Pfam" id="PF00425">
    <property type="entry name" value="Chorismate_bind"/>
    <property type="match status" value="1"/>
</dbReference>
<evidence type="ECO:0000256" key="5">
    <source>
        <dbReference type="ARBA" id="ARBA00041564"/>
    </source>
</evidence>
<dbReference type="Proteomes" id="UP000232638">
    <property type="component" value="Chromosome"/>
</dbReference>
<evidence type="ECO:0000313" key="7">
    <source>
        <dbReference type="EMBL" id="AUB83535.1"/>
    </source>
</evidence>
<sequence>MLAPLALLDQLQARLDETIGLLPTATAGGFASLILELPRTLTLAPELGHPGFSFTHGQQGELRAGCGMAAQWTAQGPGRLETLRARAQTLIRHWHQYDPDETGFAGFALLGFAASPSPARSARPPQAGAELPNALLWLPELGLCTRAGQSALVLTTPLPVAPGILRERWRGWLAQLVTALAAPLPEPLTPSPLTALGSLPGLADWQALVQEALAEIRRGSLEKVVLCRRLGLKGRRSFDPRRLLAALAYLFPACQVISIRRHGTRFVAATPERLVRVVGRQVEVDAIAGTAARSASAAADAALTAALRASDKERREHAMVVEAVRAVLDDCCDEVRVPAAPGVMQLHNAQHLWSPLSGRLREDTDLFTLATRLHPTPATNGKPQAAARDWLDRVEPLERGWYTGAAGILEPDPSGRLNADLWVLLRYAEVSGDEARLYAGAGIVRGSDPLAEWRETGHKLAAVATALQFA</sequence>
<dbReference type="EMBL" id="CP020370">
    <property type="protein sequence ID" value="AUB83535.1"/>
    <property type="molecule type" value="Genomic_DNA"/>
</dbReference>
<dbReference type="PANTHER" id="PTHR42839">
    <property type="entry name" value="ISOCHORISMATE SYNTHASE ENTC"/>
    <property type="match status" value="1"/>
</dbReference>
<keyword evidence="8" id="KW-1185">Reference proteome</keyword>
<dbReference type="SUPFAM" id="SSF56322">
    <property type="entry name" value="ADC synthase"/>
    <property type="match status" value="1"/>
</dbReference>
<gene>
    <name evidence="7" type="ORF">THSYN_23015</name>
</gene>
<name>A0A2K8UDE1_9GAMM</name>
<organism evidence="7 8">
    <name type="scientific">Candidatus Thiodictyon syntrophicum</name>
    <dbReference type="NCBI Taxonomy" id="1166950"/>
    <lineage>
        <taxon>Bacteria</taxon>
        <taxon>Pseudomonadati</taxon>
        <taxon>Pseudomonadota</taxon>
        <taxon>Gammaproteobacteria</taxon>
        <taxon>Chromatiales</taxon>
        <taxon>Chromatiaceae</taxon>
        <taxon>Thiodictyon</taxon>
    </lineage>
</organism>
<dbReference type="InterPro" id="IPR005801">
    <property type="entry name" value="ADC_synthase"/>
</dbReference>
<dbReference type="KEGG" id="tsy:THSYN_23015"/>
<reference evidence="7" key="1">
    <citation type="submission" date="2017-03" db="EMBL/GenBank/DDBJ databases">
        <title>Complete genome sequence of Candidatus 'Thiodictyon syntrophicum' sp. nov. strain Cad16T, a photolithoautotroph purple sulfur bacterium isolated from an alpine meromictic lake.</title>
        <authorList>
            <person name="Luedin S.M."/>
            <person name="Pothier J.F."/>
            <person name="Danza F."/>
            <person name="Storelli N."/>
            <person name="Wittwer M."/>
            <person name="Tonolla M."/>
        </authorList>
    </citation>
    <scope>NUCLEOTIDE SEQUENCE [LARGE SCALE GENOMIC DNA]</scope>
    <source>
        <strain evidence="7">Cad16T</strain>
    </source>
</reference>
<evidence type="ECO:0000256" key="2">
    <source>
        <dbReference type="ARBA" id="ARBA00005297"/>
    </source>
</evidence>
<comment type="similarity">
    <text evidence="2">Belongs to the isochorismate synthase family.</text>
</comment>
<evidence type="ECO:0000256" key="4">
    <source>
        <dbReference type="ARBA" id="ARBA00023235"/>
    </source>
</evidence>